<reference evidence="2 3" key="1">
    <citation type="submission" date="2022-04" db="EMBL/GenBank/DDBJ databases">
        <title>Roseobacter sp. WL0113 is a bacterium isolated from neritic sediment.</title>
        <authorList>
            <person name="Wang L."/>
            <person name="He W."/>
            <person name="Zhang D.-F."/>
        </authorList>
    </citation>
    <scope>NUCLEOTIDE SEQUENCE [LARGE SCALE GENOMIC DNA]</scope>
    <source>
        <strain evidence="2 3">WL0113</strain>
    </source>
</reference>
<evidence type="ECO:0000259" key="1">
    <source>
        <dbReference type="Pfam" id="PF08448"/>
    </source>
</evidence>
<name>A0ABT3B948_9RHOB</name>
<evidence type="ECO:0000313" key="3">
    <source>
        <dbReference type="Proteomes" id="UP001208690"/>
    </source>
</evidence>
<dbReference type="InterPro" id="IPR035965">
    <property type="entry name" value="PAS-like_dom_sf"/>
</dbReference>
<dbReference type="Gene3D" id="3.30.450.20">
    <property type="entry name" value="PAS domain"/>
    <property type="match status" value="1"/>
</dbReference>
<gene>
    <name evidence="2" type="ORF">MUB52_01495</name>
</gene>
<accession>A0ABT3B948</accession>
<dbReference type="Pfam" id="PF08448">
    <property type="entry name" value="PAS_4"/>
    <property type="match status" value="1"/>
</dbReference>
<sequence length="227" mass="24791">MLNTASAEKLAAILDQFSVPMFAAERASKKGDFQLVCMNRARAEATGFEPGAARGRALRDLLPAHQADIVIGRYAECTRTQSPQRYLETLTLPGGVQTWDTTIQPIRLASGADRVIGTAIQVADNVPPSGSQIVYDDIRYFSALADMQLQNLLSMFEAARDQGLFNDDSASRINRLCCVCRSVQRSVEDIRETVRRANSELKGTPDGSEDSCGNILRVLNETTCADS</sequence>
<dbReference type="Proteomes" id="UP001208690">
    <property type="component" value="Unassembled WGS sequence"/>
</dbReference>
<feature type="domain" description="PAS fold-4" evidence="1">
    <location>
        <begin position="32"/>
        <end position="122"/>
    </location>
</feature>
<comment type="caution">
    <text evidence="2">The sequence shown here is derived from an EMBL/GenBank/DDBJ whole genome shotgun (WGS) entry which is preliminary data.</text>
</comment>
<dbReference type="EMBL" id="JALIEB010000001">
    <property type="protein sequence ID" value="MCV3270091.1"/>
    <property type="molecule type" value="Genomic_DNA"/>
</dbReference>
<protein>
    <submittedName>
        <fullName evidence="2">PAS domain-containing protein</fullName>
    </submittedName>
</protein>
<dbReference type="RefSeq" id="WP_318527399.1">
    <property type="nucleotide sequence ID" value="NZ_JALIEB010000001.1"/>
</dbReference>
<dbReference type="SUPFAM" id="SSF55785">
    <property type="entry name" value="PYP-like sensor domain (PAS domain)"/>
    <property type="match status" value="1"/>
</dbReference>
<organism evidence="2 3">
    <name type="scientific">Roseobacter sinensis</name>
    <dbReference type="NCBI Taxonomy" id="2931391"/>
    <lineage>
        <taxon>Bacteria</taxon>
        <taxon>Pseudomonadati</taxon>
        <taxon>Pseudomonadota</taxon>
        <taxon>Alphaproteobacteria</taxon>
        <taxon>Rhodobacterales</taxon>
        <taxon>Roseobacteraceae</taxon>
        <taxon>Roseobacter</taxon>
    </lineage>
</organism>
<keyword evidence="3" id="KW-1185">Reference proteome</keyword>
<proteinExistence type="predicted"/>
<dbReference type="InterPro" id="IPR013656">
    <property type="entry name" value="PAS_4"/>
</dbReference>
<evidence type="ECO:0000313" key="2">
    <source>
        <dbReference type="EMBL" id="MCV3270091.1"/>
    </source>
</evidence>